<dbReference type="GO" id="GO:0032259">
    <property type="term" value="P:methylation"/>
    <property type="evidence" value="ECO:0007669"/>
    <property type="project" value="UniProtKB-KW"/>
</dbReference>
<dbReference type="InterPro" id="IPR006342">
    <property type="entry name" value="FkbM_mtfrase"/>
</dbReference>
<evidence type="ECO:0000313" key="4">
    <source>
        <dbReference type="Proteomes" id="UP001595916"/>
    </source>
</evidence>
<dbReference type="Pfam" id="PF05050">
    <property type="entry name" value="Methyltransf_21"/>
    <property type="match status" value="1"/>
</dbReference>
<reference evidence="4" key="1">
    <citation type="journal article" date="2019" name="Int. J. Syst. Evol. Microbiol.">
        <title>The Global Catalogue of Microorganisms (GCM) 10K type strain sequencing project: providing services to taxonomists for standard genome sequencing and annotation.</title>
        <authorList>
            <consortium name="The Broad Institute Genomics Platform"/>
            <consortium name="The Broad Institute Genome Sequencing Center for Infectious Disease"/>
            <person name="Wu L."/>
            <person name="Ma J."/>
        </authorList>
    </citation>
    <scope>NUCLEOTIDE SEQUENCE [LARGE SCALE GENOMIC DNA]</scope>
    <source>
        <strain evidence="4">CCUG 46385</strain>
    </source>
</reference>
<dbReference type="EMBL" id="JBHSHL010000044">
    <property type="protein sequence ID" value="MFC4805312.1"/>
    <property type="molecule type" value="Genomic_DNA"/>
</dbReference>
<dbReference type="GO" id="GO:0008168">
    <property type="term" value="F:methyltransferase activity"/>
    <property type="evidence" value="ECO:0007669"/>
    <property type="project" value="UniProtKB-KW"/>
</dbReference>
<keyword evidence="3" id="KW-0489">Methyltransferase</keyword>
<dbReference type="NCBIfam" id="TIGR01444">
    <property type="entry name" value="fkbM_fam"/>
    <property type="match status" value="1"/>
</dbReference>
<comment type="caution">
    <text evidence="3">The sequence shown here is derived from an EMBL/GenBank/DDBJ whole genome shotgun (WGS) entry which is preliminary data.</text>
</comment>
<dbReference type="Proteomes" id="UP001595916">
    <property type="component" value="Unassembled WGS sequence"/>
</dbReference>
<sequence>MLLNMEEIRNYVREHEVEELLELAILNFYEYKDRDPDRDLDYWTEKFDKEVFNETTQKSNYFLEHIGDIKRNIENYERVYEKLCDEKSKNTFLSLLNAKLFADNRYIEQVYEENEMYFDSELYDISKIQTYVDCGGYVGDSAIRFALNNPSYKKIYVFEPIKEVAQKADQNLRIQLSEGSYELFNKAVYDRIDKIGMCPEMLHGESYIDEGSTEHLVDATTLDIEVMEDTDLIKFDIEGSEKEALLGARGHIEKNRPILAVCVYHLKDDFWKIPDLVGEIRSDYKIYLRQYDPEVYSETVMYFIPPSAEKDHSVIQEKSVSKNKLLETFRMYTDDEYKNVLQHVKDKKWFLRQLRLKHERLKDNSAWLEEVEGVRKYQKQQLELKDERIKELEAWILELEKSKNYQEEQIELRAERIKQLEVWTRELENGKNWLETQYEATQKELEKIREQSLILEEEKIEKETKISKLEYKLNLVREDKMLSKILKLKKMEI</sequence>
<gene>
    <name evidence="3" type="ORF">ACFO4R_09485</name>
</gene>
<feature type="domain" description="Methyltransferase FkbM" evidence="2">
    <location>
        <begin position="133"/>
        <end position="282"/>
    </location>
</feature>
<evidence type="ECO:0000259" key="2">
    <source>
        <dbReference type="Pfam" id="PF05050"/>
    </source>
</evidence>
<dbReference type="SUPFAM" id="SSF53335">
    <property type="entry name" value="S-adenosyl-L-methionine-dependent methyltransferases"/>
    <property type="match status" value="1"/>
</dbReference>
<feature type="coiled-coil region" evidence="1">
    <location>
        <begin position="431"/>
        <end position="465"/>
    </location>
</feature>
<keyword evidence="1" id="KW-0175">Coiled coil</keyword>
<dbReference type="InterPro" id="IPR029063">
    <property type="entry name" value="SAM-dependent_MTases_sf"/>
</dbReference>
<organism evidence="3 4">
    <name type="scientific">Filifactor villosus</name>
    <dbReference type="NCBI Taxonomy" id="29374"/>
    <lineage>
        <taxon>Bacteria</taxon>
        <taxon>Bacillati</taxon>
        <taxon>Bacillota</taxon>
        <taxon>Clostridia</taxon>
        <taxon>Peptostreptococcales</taxon>
        <taxon>Filifactoraceae</taxon>
        <taxon>Filifactor</taxon>
    </lineage>
</organism>
<evidence type="ECO:0000313" key="3">
    <source>
        <dbReference type="EMBL" id="MFC4805312.1"/>
    </source>
</evidence>
<evidence type="ECO:0000256" key="1">
    <source>
        <dbReference type="SAM" id="Coils"/>
    </source>
</evidence>
<accession>A0ABV9QNI8</accession>
<keyword evidence="4" id="KW-1185">Reference proteome</keyword>
<dbReference type="RefSeq" id="WP_379788861.1">
    <property type="nucleotide sequence ID" value="NZ_JBHSHL010000044.1"/>
</dbReference>
<proteinExistence type="predicted"/>
<dbReference type="Gene3D" id="3.40.50.150">
    <property type="entry name" value="Vaccinia Virus protein VP39"/>
    <property type="match status" value="1"/>
</dbReference>
<keyword evidence="3" id="KW-0808">Transferase</keyword>
<protein>
    <submittedName>
        <fullName evidence="3">FkbM family methyltransferase</fullName>
    </submittedName>
</protein>
<name>A0ABV9QNI8_9FIRM</name>